<feature type="domain" description="Tyrosine-protein phosphatase" evidence="2">
    <location>
        <begin position="344"/>
        <end position="606"/>
    </location>
</feature>
<dbReference type="Proteomes" id="UP000024404">
    <property type="component" value="Unassembled WGS sequence"/>
</dbReference>
<evidence type="ECO:0000259" key="2">
    <source>
        <dbReference type="PROSITE" id="PS50055"/>
    </source>
</evidence>
<dbReference type="CDD" id="cd00047">
    <property type="entry name" value="PTPc"/>
    <property type="match status" value="2"/>
</dbReference>
<dbReference type="EMBL" id="CMVM020000343">
    <property type="status" value="NOT_ANNOTATED_CDS"/>
    <property type="molecule type" value="Genomic_DNA"/>
</dbReference>
<feature type="compositionally biased region" description="Polar residues" evidence="1">
    <location>
        <begin position="45"/>
        <end position="54"/>
    </location>
</feature>
<reference evidence="5" key="1">
    <citation type="submission" date="2013-10" db="EMBL/GenBank/DDBJ databases">
        <title>Genome sequencing of Onchocerca volvulus.</title>
        <authorList>
            <person name="Cotton J."/>
            <person name="Tsai J."/>
            <person name="Stanley E."/>
            <person name="Tracey A."/>
            <person name="Holroyd N."/>
            <person name="Lustigman S."/>
            <person name="Berriman M."/>
        </authorList>
    </citation>
    <scope>NUCLEOTIDE SEQUENCE</scope>
</reference>
<proteinExistence type="predicted"/>
<dbReference type="SMART" id="SM00404">
    <property type="entry name" value="PTPc_motif"/>
    <property type="match status" value="2"/>
</dbReference>
<dbReference type="SUPFAM" id="SSF52799">
    <property type="entry name" value="(Phosphotyrosine protein) phosphatases II"/>
    <property type="match status" value="2"/>
</dbReference>
<feature type="region of interest" description="Disordered" evidence="1">
    <location>
        <begin position="84"/>
        <end position="111"/>
    </location>
</feature>
<keyword evidence="5" id="KW-1185">Reference proteome</keyword>
<dbReference type="PRINTS" id="PR00700">
    <property type="entry name" value="PRTYPHPHTASE"/>
</dbReference>
<dbReference type="EnsemblMetazoa" id="OVOC10535.1">
    <property type="protein sequence ID" value="OVOC10535.1"/>
    <property type="gene ID" value="WBGene00247344"/>
</dbReference>
<dbReference type="PROSITE" id="PS00383">
    <property type="entry name" value="TYR_PHOSPHATASE_1"/>
    <property type="match status" value="1"/>
</dbReference>
<feature type="domain" description="Tyrosine specific protein phosphatases" evidence="3">
    <location>
        <begin position="834"/>
        <end position="910"/>
    </location>
</feature>
<feature type="compositionally biased region" description="Acidic residues" evidence="1">
    <location>
        <begin position="1"/>
        <end position="10"/>
    </location>
</feature>
<evidence type="ECO:0000313" key="4">
    <source>
        <dbReference type="EnsemblMetazoa" id="OVOC10535.1"/>
    </source>
</evidence>
<feature type="compositionally biased region" description="Low complexity" evidence="1">
    <location>
        <begin position="98"/>
        <end position="111"/>
    </location>
</feature>
<dbReference type="PANTHER" id="PTHR19134:SF561">
    <property type="entry name" value="PROTEIN TYROSINE PHOSPHATASE 36E, ISOFORM A"/>
    <property type="match status" value="1"/>
</dbReference>
<dbReference type="SMART" id="SM00194">
    <property type="entry name" value="PTPc"/>
    <property type="match status" value="2"/>
</dbReference>
<feature type="domain" description="Tyrosine-protein phosphatase" evidence="2">
    <location>
        <begin position="639"/>
        <end position="918"/>
    </location>
</feature>
<evidence type="ECO:0000313" key="5">
    <source>
        <dbReference type="Proteomes" id="UP000024404"/>
    </source>
</evidence>
<dbReference type="GO" id="GO:0004725">
    <property type="term" value="F:protein tyrosine phosphatase activity"/>
    <property type="evidence" value="ECO:0007669"/>
    <property type="project" value="InterPro"/>
</dbReference>
<dbReference type="FunFam" id="3.90.190.10:FF:000070">
    <property type="entry name" value="Receptor-type tyrosine-protein phosphatase kappa"/>
    <property type="match status" value="1"/>
</dbReference>
<organism evidence="4 5">
    <name type="scientific">Onchocerca volvulus</name>
    <dbReference type="NCBI Taxonomy" id="6282"/>
    <lineage>
        <taxon>Eukaryota</taxon>
        <taxon>Metazoa</taxon>
        <taxon>Ecdysozoa</taxon>
        <taxon>Nematoda</taxon>
        <taxon>Chromadorea</taxon>
        <taxon>Rhabditida</taxon>
        <taxon>Spirurina</taxon>
        <taxon>Spiruromorpha</taxon>
        <taxon>Filarioidea</taxon>
        <taxon>Onchocercidae</taxon>
        <taxon>Onchocerca</taxon>
    </lineage>
</organism>
<feature type="domain" description="Tyrosine specific protein phosphatases" evidence="3">
    <location>
        <begin position="521"/>
        <end position="597"/>
    </location>
</feature>
<dbReference type="InterPro" id="IPR000242">
    <property type="entry name" value="PTP_cat"/>
</dbReference>
<name>A0A8R1XLA1_ONCVO</name>
<sequence length="953" mass="111634">MYLSSDLDEDESKRNEPSSSRRKKIFASLLSRSIEKNRHKRRQSQKTSDGILSNDQKRKSIKKRSKSLRSMLYGLNLKQEKEEAQRKKLLKQEKEQQKQSSLEQQQQHLQSLQHDSPSFDCLYYQNNSNRHQNASPFKQQSTSSSATLSSTRLRFCNSLRESFHDLHVPKIWSNLRKSASDLNLILEAMRYRNSLTYLEMHDIPFSKGTKGDMAKNNASKSIHNGLAVQKRRCRKAKITWQNYSPHHLNKQIQYDKNFNCQIMNNRLFSYLRVFEFLIQMNTFFFFREFKIFIVLRIVDFLLHYILFLLKMQERKAMQAVPCAPIDASKFIAYVNERRKKRILFKGEYIMITHSVDTTKCRTTIGEKMEGRNQFGDILPYDYNRVVLRRIPGEVNSQYANASYINSWLREKAYVVTQSVKTKPAISEFWRLIWELGTNCIVMLTKVFDFMRVMCLQYWPTTSGEYGKFKVETLETRRYAYFVIRTLRLSKLDTGQAVGQQARVIKHFHFTEWELDSLPYVSAFIELRRRVRLHTNKFFTDAPVVVHCSNGGGRSGVYLSLDANLELLKETGKIDVFGYGKLLFNSRPHMIDSVNQYQFIYDALAEALLCNNEPFQMSKLGTRSSLYKVKKERQLMDAEVADEAKLLAMLTPTLRIGDCAGGHRLENRGKNRSVMVVPPDHARPYLQTLHGKSKDYTYINAVEVDGFKRKKEFIVTEWPKKSTVDSFWTLIFDHSVHTVISLTNRKRSRRYPPFLHSKGKHSYGPFVVEILSHHQYPSMSTRMIKIMKKLFMISEIMANGSAQRPVEAEVRICCIIQVRMWPIENKVPLSTAGLIDIIKMARSWRDRAPDRPETKPTIVMSHNGVDRCGIYIAANICIDQMDMDHEIDIFHAVKLIQVNRPQLVDKDEYKYLYDLMLHWYMTNPEYRAYEESDQSRDPIFHDSLHSLRPTVRLL</sequence>
<dbReference type="PANTHER" id="PTHR19134">
    <property type="entry name" value="RECEPTOR-TYPE TYROSINE-PROTEIN PHOSPHATASE"/>
    <property type="match status" value="1"/>
</dbReference>
<protein>
    <recommendedName>
        <fullName evidence="6">Tyrosine-protein phosphatase domain-containing protein</fullName>
    </recommendedName>
</protein>
<evidence type="ECO:0008006" key="6">
    <source>
        <dbReference type="Google" id="ProtNLM"/>
    </source>
</evidence>
<dbReference type="PROSITE" id="PS50055">
    <property type="entry name" value="TYR_PHOSPHATASE_PTP"/>
    <property type="match status" value="2"/>
</dbReference>
<dbReference type="FunFam" id="3.90.190.10:FF:000062">
    <property type="entry name" value="Receptor-type tyrosine-protein phosphatase kappa"/>
    <property type="match status" value="1"/>
</dbReference>
<reference evidence="4" key="2">
    <citation type="submission" date="2022-06" db="UniProtKB">
        <authorList>
            <consortium name="EnsemblMetazoa"/>
        </authorList>
    </citation>
    <scope>IDENTIFICATION</scope>
</reference>
<evidence type="ECO:0000259" key="3">
    <source>
        <dbReference type="PROSITE" id="PS50056"/>
    </source>
</evidence>
<accession>A0A8R1XLA1</accession>
<dbReference type="PROSITE" id="PS50056">
    <property type="entry name" value="TYR_PHOSPHATASE_2"/>
    <property type="match status" value="2"/>
</dbReference>
<feature type="region of interest" description="Disordered" evidence="1">
    <location>
        <begin position="1"/>
        <end position="69"/>
    </location>
</feature>
<dbReference type="InterPro" id="IPR050348">
    <property type="entry name" value="Protein-Tyr_Phosphatase"/>
</dbReference>
<dbReference type="InterPro" id="IPR003595">
    <property type="entry name" value="Tyr_Pase_cat"/>
</dbReference>
<dbReference type="InterPro" id="IPR016130">
    <property type="entry name" value="Tyr_Pase_AS"/>
</dbReference>
<dbReference type="InterPro" id="IPR029021">
    <property type="entry name" value="Prot-tyrosine_phosphatase-like"/>
</dbReference>
<dbReference type="Pfam" id="PF00102">
    <property type="entry name" value="Y_phosphatase"/>
    <property type="match status" value="2"/>
</dbReference>
<dbReference type="InterPro" id="IPR000387">
    <property type="entry name" value="Tyr_Pase_dom"/>
</dbReference>
<dbReference type="AlphaFoldDB" id="A0A8R1XLA1"/>
<evidence type="ECO:0000256" key="1">
    <source>
        <dbReference type="SAM" id="MobiDB-lite"/>
    </source>
</evidence>
<feature type="compositionally biased region" description="Basic and acidic residues" evidence="1">
    <location>
        <begin position="84"/>
        <end position="97"/>
    </location>
</feature>
<dbReference type="Gene3D" id="3.90.190.10">
    <property type="entry name" value="Protein tyrosine phosphatase superfamily"/>
    <property type="match status" value="2"/>
</dbReference>